<dbReference type="EMBL" id="KN831959">
    <property type="protein sequence ID" value="KIO07788.1"/>
    <property type="molecule type" value="Genomic_DNA"/>
</dbReference>
<evidence type="ECO:0000313" key="2">
    <source>
        <dbReference type="Proteomes" id="UP000054217"/>
    </source>
</evidence>
<dbReference type="HOGENOM" id="CLU_1109262_0_0_1"/>
<dbReference type="AlphaFoldDB" id="A0A0C3JFE1"/>
<proteinExistence type="predicted"/>
<gene>
    <name evidence="1" type="ORF">M404DRAFT_940691</name>
</gene>
<dbReference type="InParanoid" id="A0A0C3JFE1"/>
<keyword evidence="2" id="KW-1185">Reference proteome</keyword>
<organism evidence="1 2">
    <name type="scientific">Pisolithus tinctorius Marx 270</name>
    <dbReference type="NCBI Taxonomy" id="870435"/>
    <lineage>
        <taxon>Eukaryota</taxon>
        <taxon>Fungi</taxon>
        <taxon>Dikarya</taxon>
        <taxon>Basidiomycota</taxon>
        <taxon>Agaricomycotina</taxon>
        <taxon>Agaricomycetes</taxon>
        <taxon>Agaricomycetidae</taxon>
        <taxon>Boletales</taxon>
        <taxon>Sclerodermatineae</taxon>
        <taxon>Pisolithaceae</taxon>
        <taxon>Pisolithus</taxon>
    </lineage>
</organism>
<sequence length="251" mass="28972">MNIPGTSRATKPLLRRWRTLQDTPSYHIRGKRTSPIIKTSTTRPAVVSKATRNSRSFAVSRMKITRSSSLGRTRSVSTSRVARNWTNRFVRCSHGHRKAAICIAYAGQTNSLLDLAADRWFTRGWTLQELLAPLRFKFYNKDWFPLTDFPNDKIHEEDARNSVLTATGVEPRHFRDFEPGFRNPSLPERMRWVARRLTTRAEDKSYCMTGIFGVSMLVAYGEGPERAFFRLFQAILDVACQRHWFLWAGKA</sequence>
<protein>
    <submittedName>
        <fullName evidence="1">Uncharacterized protein</fullName>
    </submittedName>
</protein>
<feature type="non-terminal residue" evidence="1">
    <location>
        <position position="251"/>
    </location>
</feature>
<evidence type="ECO:0000313" key="1">
    <source>
        <dbReference type="EMBL" id="KIO07788.1"/>
    </source>
</evidence>
<dbReference type="PANTHER" id="PTHR10622">
    <property type="entry name" value="HET DOMAIN-CONTAINING PROTEIN"/>
    <property type="match status" value="1"/>
</dbReference>
<name>A0A0C3JFE1_PISTI</name>
<reference evidence="2" key="2">
    <citation type="submission" date="2015-01" db="EMBL/GenBank/DDBJ databases">
        <title>Evolutionary Origins and Diversification of the Mycorrhizal Mutualists.</title>
        <authorList>
            <consortium name="DOE Joint Genome Institute"/>
            <consortium name="Mycorrhizal Genomics Consortium"/>
            <person name="Kohler A."/>
            <person name="Kuo A."/>
            <person name="Nagy L.G."/>
            <person name="Floudas D."/>
            <person name="Copeland A."/>
            <person name="Barry K.W."/>
            <person name="Cichocki N."/>
            <person name="Veneault-Fourrey C."/>
            <person name="LaButti K."/>
            <person name="Lindquist E.A."/>
            <person name="Lipzen A."/>
            <person name="Lundell T."/>
            <person name="Morin E."/>
            <person name="Murat C."/>
            <person name="Riley R."/>
            <person name="Ohm R."/>
            <person name="Sun H."/>
            <person name="Tunlid A."/>
            <person name="Henrissat B."/>
            <person name="Grigoriev I.V."/>
            <person name="Hibbett D.S."/>
            <person name="Martin F."/>
        </authorList>
    </citation>
    <scope>NUCLEOTIDE SEQUENCE [LARGE SCALE GENOMIC DNA]</scope>
    <source>
        <strain evidence="2">Marx 270</strain>
    </source>
</reference>
<dbReference type="PANTHER" id="PTHR10622:SF10">
    <property type="entry name" value="HET DOMAIN-CONTAINING PROTEIN"/>
    <property type="match status" value="1"/>
</dbReference>
<dbReference type="Proteomes" id="UP000054217">
    <property type="component" value="Unassembled WGS sequence"/>
</dbReference>
<reference evidence="1 2" key="1">
    <citation type="submission" date="2014-04" db="EMBL/GenBank/DDBJ databases">
        <authorList>
            <consortium name="DOE Joint Genome Institute"/>
            <person name="Kuo A."/>
            <person name="Kohler A."/>
            <person name="Costa M.D."/>
            <person name="Nagy L.G."/>
            <person name="Floudas D."/>
            <person name="Copeland A."/>
            <person name="Barry K.W."/>
            <person name="Cichocki N."/>
            <person name="Veneault-Fourrey C."/>
            <person name="LaButti K."/>
            <person name="Lindquist E.A."/>
            <person name="Lipzen A."/>
            <person name="Lundell T."/>
            <person name="Morin E."/>
            <person name="Murat C."/>
            <person name="Sun H."/>
            <person name="Tunlid A."/>
            <person name="Henrissat B."/>
            <person name="Grigoriev I.V."/>
            <person name="Hibbett D.S."/>
            <person name="Martin F."/>
            <person name="Nordberg H.P."/>
            <person name="Cantor M.N."/>
            <person name="Hua S.X."/>
        </authorList>
    </citation>
    <scope>NUCLEOTIDE SEQUENCE [LARGE SCALE GENOMIC DNA]</scope>
    <source>
        <strain evidence="1 2">Marx 270</strain>
    </source>
</reference>
<dbReference type="STRING" id="870435.A0A0C3JFE1"/>
<accession>A0A0C3JFE1</accession>
<dbReference type="OrthoDB" id="674604at2759"/>